<dbReference type="STRING" id="314283.MED297_10571"/>
<keyword evidence="1 7" id="KW-0732">Signal</keyword>
<dbReference type="InterPro" id="IPR046357">
    <property type="entry name" value="PPIase_dom_sf"/>
</dbReference>
<dbReference type="HOGENOM" id="CLU_034646_11_0_6"/>
<dbReference type="InterPro" id="IPR050280">
    <property type="entry name" value="OMP_Chaperone_SurA"/>
</dbReference>
<sequence precursor="true">MQTWFKSALLATSLLMSTLTYAQTLDRIAAVANDDVITELQLAQRVEAVRQQYRSNPNVLPTDDVLTRQVLDAMILESLQMQLAERGNLVIPEQQVNAAIQSIASRQNMTLDQLLAAVQSSGQSVSDFREQIRREITLNELQQQIVGRQIFISDAEVERFLKSQSGQSLQETEYQLYYKRFDVDQQAEADALVDRLNSGESLLDSPDSRDLGMRTLDQIPSIFRTLVPVLEENEAVLLPRDGVLHLAQLADKTEAASVNIEEYQLRHILIKTDQLFNAESAQALAEDLRQRVLNGESMAELADEYSQDNGSRGRGGELGWATLDNYVESFRDAARSTEEGELSDVFRSPYGFHFLRVEGQRTRDVGTDVLRNQIRNQLSQQRYSEALQRWQSELRAESFVEIRL</sequence>
<comment type="domain">
    <text evidence="7">The PPIase activity resides only in the second parvulin domain. The N-terminal region and the C-terminal tail are necessary and sufficient for the chaperone activity of SurA. The PPIase activity is dispensable for SurA to function as a chaperone. The N-terminal region and the C-terminal tail are also required for porin recognition.</text>
</comment>
<dbReference type="Gene3D" id="1.10.4030.10">
    <property type="entry name" value="Porin chaperone SurA, peptide-binding domain"/>
    <property type="match status" value="1"/>
</dbReference>
<dbReference type="PANTHER" id="PTHR47637">
    <property type="entry name" value="CHAPERONE SURA"/>
    <property type="match status" value="1"/>
</dbReference>
<keyword evidence="6 7" id="KW-0413">Isomerase</keyword>
<dbReference type="GO" id="GO:0003755">
    <property type="term" value="F:peptidyl-prolyl cis-trans isomerase activity"/>
    <property type="evidence" value="ECO:0007669"/>
    <property type="project" value="UniProtKB-UniRule"/>
</dbReference>
<comment type="subcellular location">
    <subcellularLocation>
        <location evidence="7">Periplasm</location>
    </subcellularLocation>
    <text evidence="7">Is capable of associating with the outer membrane.</text>
</comment>
<evidence type="ECO:0000256" key="5">
    <source>
        <dbReference type="ARBA" id="ARBA00023186"/>
    </source>
</evidence>
<name>A4BAJ2_9GAMM</name>
<comment type="caution">
    <text evidence="9">The sequence shown here is derived from an EMBL/GenBank/DDBJ whole genome shotgun (WGS) entry which is preliminary data.</text>
</comment>
<proteinExistence type="inferred from homology"/>
<dbReference type="InterPro" id="IPR027304">
    <property type="entry name" value="Trigger_fact/SurA_dom_sf"/>
</dbReference>
<dbReference type="GO" id="GO:0051082">
    <property type="term" value="F:unfolded protein binding"/>
    <property type="evidence" value="ECO:0007669"/>
    <property type="project" value="UniProtKB-UniRule"/>
</dbReference>
<keyword evidence="10" id="KW-1185">Reference proteome</keyword>
<dbReference type="GO" id="GO:0043165">
    <property type="term" value="P:Gram-negative-bacterium-type cell outer membrane assembly"/>
    <property type="evidence" value="ECO:0007669"/>
    <property type="project" value="InterPro"/>
</dbReference>
<gene>
    <name evidence="7" type="primary">surA</name>
    <name evidence="9" type="ORF">MED297_10571</name>
</gene>
<feature type="domain" description="PpiC" evidence="8">
    <location>
        <begin position="260"/>
        <end position="359"/>
    </location>
</feature>
<evidence type="ECO:0000313" key="10">
    <source>
        <dbReference type="Proteomes" id="UP000005953"/>
    </source>
</evidence>
<accession>A4BAJ2</accession>
<evidence type="ECO:0000256" key="4">
    <source>
        <dbReference type="ARBA" id="ARBA00023110"/>
    </source>
</evidence>
<reference evidence="9 10" key="1">
    <citation type="submission" date="2006-02" db="EMBL/GenBank/DDBJ databases">
        <authorList>
            <person name="Pinhassi J."/>
            <person name="Pedros-Alio C."/>
            <person name="Ferriera S."/>
            <person name="Johnson J."/>
            <person name="Kravitz S."/>
            <person name="Halpern A."/>
            <person name="Remington K."/>
            <person name="Beeson K."/>
            <person name="Tran B."/>
            <person name="Rogers Y.-H."/>
            <person name="Friedman R."/>
            <person name="Venter J.C."/>
        </authorList>
    </citation>
    <scope>NUCLEOTIDE SEQUENCE [LARGE SCALE GENOMIC DNA]</scope>
    <source>
        <strain evidence="9 10">MED297</strain>
    </source>
</reference>
<dbReference type="SUPFAM" id="SSF54534">
    <property type="entry name" value="FKBP-like"/>
    <property type="match status" value="1"/>
</dbReference>
<comment type="function">
    <text evidence="7">Chaperone involved in the correct folding and assembly of outer membrane proteins. Recognizes specific patterns of aromatic residues and the orientation of their side chains, which are found more frequently in integral outer membrane proteins. May act in both early periplasmic and late outer membrane-associated steps of protein maturation.</text>
</comment>
<dbReference type="Pfam" id="PF09312">
    <property type="entry name" value="SurA_N"/>
    <property type="match status" value="1"/>
</dbReference>
<protein>
    <recommendedName>
        <fullName evidence="7">Chaperone SurA</fullName>
    </recommendedName>
    <alternativeName>
        <fullName evidence="7">Peptidyl-prolyl cis-trans isomerase SurA</fullName>
        <shortName evidence="7">PPIase SurA</shortName>
        <ecNumber evidence="7">5.2.1.8</ecNumber>
    </alternativeName>
    <alternativeName>
        <fullName evidence="7">Rotamase SurA</fullName>
    </alternativeName>
</protein>
<dbReference type="Gene3D" id="3.10.50.40">
    <property type="match status" value="1"/>
</dbReference>
<dbReference type="Proteomes" id="UP000005953">
    <property type="component" value="Unassembled WGS sequence"/>
</dbReference>
<organism evidence="9 10">
    <name type="scientific">Reinekea blandensis MED297</name>
    <dbReference type="NCBI Taxonomy" id="314283"/>
    <lineage>
        <taxon>Bacteria</taxon>
        <taxon>Pseudomonadati</taxon>
        <taxon>Pseudomonadota</taxon>
        <taxon>Gammaproteobacteria</taxon>
        <taxon>Oceanospirillales</taxon>
        <taxon>Saccharospirillaceae</taxon>
        <taxon>Reinekea</taxon>
    </lineage>
</organism>
<dbReference type="OrthoDB" id="14196at2"/>
<feature type="chain" id="PRO_5009006761" description="Chaperone SurA" evidence="7">
    <location>
        <begin position="23"/>
        <end position="404"/>
    </location>
</feature>
<keyword evidence="3 7" id="KW-0574">Periplasm</keyword>
<dbReference type="PROSITE" id="PS50198">
    <property type="entry name" value="PPIC_PPIASE_2"/>
    <property type="match status" value="1"/>
</dbReference>
<dbReference type="GO" id="GO:0006457">
    <property type="term" value="P:protein folding"/>
    <property type="evidence" value="ECO:0007669"/>
    <property type="project" value="UniProtKB-UniRule"/>
</dbReference>
<feature type="signal peptide" evidence="7">
    <location>
        <begin position="1"/>
        <end position="22"/>
    </location>
</feature>
<dbReference type="EC" id="5.2.1.8" evidence="7"/>
<keyword evidence="2 7" id="KW-0677">Repeat</keyword>
<keyword evidence="4 7" id="KW-0697">Rotamase</keyword>
<evidence type="ECO:0000256" key="3">
    <source>
        <dbReference type="ARBA" id="ARBA00022764"/>
    </source>
</evidence>
<dbReference type="GO" id="GO:0042277">
    <property type="term" value="F:peptide binding"/>
    <property type="evidence" value="ECO:0007669"/>
    <property type="project" value="InterPro"/>
</dbReference>
<dbReference type="Pfam" id="PF13616">
    <property type="entry name" value="Rotamase_3"/>
    <property type="match status" value="1"/>
</dbReference>
<dbReference type="SUPFAM" id="SSF109998">
    <property type="entry name" value="Triger factor/SurA peptide-binding domain-like"/>
    <property type="match status" value="1"/>
</dbReference>
<dbReference type="InterPro" id="IPR015391">
    <property type="entry name" value="SurA_N"/>
</dbReference>
<comment type="catalytic activity">
    <reaction evidence="7">
        <text>[protein]-peptidylproline (omega=180) = [protein]-peptidylproline (omega=0)</text>
        <dbReference type="Rhea" id="RHEA:16237"/>
        <dbReference type="Rhea" id="RHEA-COMP:10747"/>
        <dbReference type="Rhea" id="RHEA-COMP:10748"/>
        <dbReference type="ChEBI" id="CHEBI:83833"/>
        <dbReference type="ChEBI" id="CHEBI:83834"/>
        <dbReference type="EC" id="5.2.1.8"/>
    </reaction>
</comment>
<evidence type="ECO:0000313" key="9">
    <source>
        <dbReference type="EMBL" id="EAR10948.1"/>
    </source>
</evidence>
<evidence type="ECO:0000256" key="6">
    <source>
        <dbReference type="ARBA" id="ARBA00023235"/>
    </source>
</evidence>
<dbReference type="PANTHER" id="PTHR47637:SF1">
    <property type="entry name" value="CHAPERONE SURA"/>
    <property type="match status" value="1"/>
</dbReference>
<evidence type="ECO:0000256" key="7">
    <source>
        <dbReference type="HAMAP-Rule" id="MF_01183"/>
    </source>
</evidence>
<dbReference type="AlphaFoldDB" id="A4BAJ2"/>
<dbReference type="EMBL" id="AAOE01000002">
    <property type="protein sequence ID" value="EAR10948.1"/>
    <property type="molecule type" value="Genomic_DNA"/>
</dbReference>
<dbReference type="HAMAP" id="MF_01183">
    <property type="entry name" value="Chaperone_SurA"/>
    <property type="match status" value="1"/>
</dbReference>
<keyword evidence="5 7" id="KW-0143">Chaperone</keyword>
<dbReference type="InterPro" id="IPR023034">
    <property type="entry name" value="PPIase_SurA"/>
</dbReference>
<evidence type="ECO:0000256" key="2">
    <source>
        <dbReference type="ARBA" id="ARBA00022737"/>
    </source>
</evidence>
<dbReference type="GO" id="GO:0030288">
    <property type="term" value="C:outer membrane-bounded periplasmic space"/>
    <property type="evidence" value="ECO:0007669"/>
    <property type="project" value="InterPro"/>
</dbReference>
<dbReference type="GO" id="GO:0050821">
    <property type="term" value="P:protein stabilization"/>
    <property type="evidence" value="ECO:0007669"/>
    <property type="project" value="InterPro"/>
</dbReference>
<evidence type="ECO:0000259" key="8">
    <source>
        <dbReference type="PROSITE" id="PS50198"/>
    </source>
</evidence>
<evidence type="ECO:0000256" key="1">
    <source>
        <dbReference type="ARBA" id="ARBA00022729"/>
    </source>
</evidence>
<dbReference type="InterPro" id="IPR000297">
    <property type="entry name" value="PPIase_PpiC"/>
</dbReference>